<dbReference type="Proteomes" id="UP001596620">
    <property type="component" value="Unassembled WGS sequence"/>
</dbReference>
<accession>A0ABW2V0E3</accession>
<sequence>MKKITKFLFILCIILFLVSIYNDLTNGTVLQTDLNSHDHQPEKQLQLTAVKVKVQTGDTVLSIVERLSDQDQSMNQQNVSQIMTDFKTLNPDTSPLEVEAGDYYYFPVYDTKQVSMSVSLAAQTV</sequence>
<reference evidence="2" key="1">
    <citation type="journal article" date="2019" name="Int. J. Syst. Evol. Microbiol.">
        <title>The Global Catalogue of Microorganisms (GCM) 10K type strain sequencing project: providing services to taxonomists for standard genome sequencing and annotation.</title>
        <authorList>
            <consortium name="The Broad Institute Genomics Platform"/>
            <consortium name="The Broad Institute Genome Sequencing Center for Infectious Disease"/>
            <person name="Wu L."/>
            <person name="Ma J."/>
        </authorList>
    </citation>
    <scope>NUCLEOTIDE SEQUENCE [LARGE SCALE GENOMIC DNA]</scope>
    <source>
        <strain evidence="2">JCM 30234</strain>
    </source>
</reference>
<protein>
    <recommendedName>
        <fullName evidence="3">LysM domain-containing protein</fullName>
    </recommendedName>
</protein>
<proteinExistence type="predicted"/>
<evidence type="ECO:0000313" key="1">
    <source>
        <dbReference type="EMBL" id="MFC7748082.1"/>
    </source>
</evidence>
<evidence type="ECO:0008006" key="3">
    <source>
        <dbReference type="Google" id="ProtNLM"/>
    </source>
</evidence>
<name>A0ABW2V0E3_9BACI</name>
<comment type="caution">
    <text evidence="1">The sequence shown here is derived from an EMBL/GenBank/DDBJ whole genome shotgun (WGS) entry which is preliminary data.</text>
</comment>
<gene>
    <name evidence="1" type="ORF">ACFQU8_12875</name>
</gene>
<organism evidence="1 2">
    <name type="scientific">Lentibacillus kimchii</name>
    <dbReference type="NCBI Taxonomy" id="1542911"/>
    <lineage>
        <taxon>Bacteria</taxon>
        <taxon>Bacillati</taxon>
        <taxon>Bacillota</taxon>
        <taxon>Bacilli</taxon>
        <taxon>Bacillales</taxon>
        <taxon>Bacillaceae</taxon>
        <taxon>Lentibacillus</taxon>
    </lineage>
</organism>
<dbReference type="RefSeq" id="WP_382360988.1">
    <property type="nucleotide sequence ID" value="NZ_JBHTGR010000057.1"/>
</dbReference>
<keyword evidence="2" id="KW-1185">Reference proteome</keyword>
<evidence type="ECO:0000313" key="2">
    <source>
        <dbReference type="Proteomes" id="UP001596620"/>
    </source>
</evidence>
<dbReference type="EMBL" id="JBHTGR010000057">
    <property type="protein sequence ID" value="MFC7748082.1"/>
    <property type="molecule type" value="Genomic_DNA"/>
</dbReference>